<dbReference type="GO" id="GO:0006313">
    <property type="term" value="P:DNA transposition"/>
    <property type="evidence" value="ECO:0007669"/>
    <property type="project" value="InterPro"/>
</dbReference>
<accession>A0A8J2BV07</accession>
<feature type="region of interest" description="Disordered" evidence="1">
    <location>
        <begin position="91"/>
        <end position="112"/>
    </location>
</feature>
<protein>
    <recommendedName>
        <fullName evidence="2">Transposase IS200-like domain-containing protein</fullName>
    </recommendedName>
</protein>
<dbReference type="EMBL" id="CAJNOB010000045">
    <property type="protein sequence ID" value="CAF0702671.1"/>
    <property type="molecule type" value="Genomic_DNA"/>
</dbReference>
<dbReference type="Gene3D" id="3.30.70.1290">
    <property type="entry name" value="Transposase IS200-like"/>
    <property type="match status" value="1"/>
</dbReference>
<organism evidence="3 4">
    <name type="scientific">Candidatus Methylacidithermus pantelleriae</name>
    <dbReference type="NCBI Taxonomy" id="2744239"/>
    <lineage>
        <taxon>Bacteria</taxon>
        <taxon>Pseudomonadati</taxon>
        <taxon>Verrucomicrobiota</taxon>
        <taxon>Methylacidiphilae</taxon>
        <taxon>Methylacidiphilales</taxon>
        <taxon>Methylacidiphilaceae</taxon>
        <taxon>Candidatus Methylacidithermus</taxon>
    </lineage>
</organism>
<dbReference type="InterPro" id="IPR002686">
    <property type="entry name" value="Transposase_17"/>
</dbReference>
<keyword evidence="4" id="KW-1185">Reference proteome</keyword>
<evidence type="ECO:0000313" key="4">
    <source>
        <dbReference type="Proteomes" id="UP000663859"/>
    </source>
</evidence>
<sequence length="112" mass="12582">MADVVANGNCVYLKVHHRVGCPIYKRNVFLEMLAVETPSILHEIGSQRVWPAIFKETEPDRLHLFVSIGLAIALAHAIKALTRESRDGISFSRFPRLGSNCRRDTLGRQRAA</sequence>
<name>A0A8J2BV07_9BACT</name>
<evidence type="ECO:0000313" key="3">
    <source>
        <dbReference type="EMBL" id="CAF0702671.1"/>
    </source>
</evidence>
<feature type="domain" description="Transposase IS200-like" evidence="2">
    <location>
        <begin position="12"/>
        <end position="89"/>
    </location>
</feature>
<gene>
    <name evidence="3" type="ORF">MPNT_50152</name>
</gene>
<dbReference type="GO" id="GO:0004803">
    <property type="term" value="F:transposase activity"/>
    <property type="evidence" value="ECO:0007669"/>
    <property type="project" value="InterPro"/>
</dbReference>
<dbReference type="SUPFAM" id="SSF143422">
    <property type="entry name" value="Transposase IS200-like"/>
    <property type="match status" value="1"/>
</dbReference>
<dbReference type="InterPro" id="IPR036515">
    <property type="entry name" value="Transposase_17_sf"/>
</dbReference>
<reference evidence="3" key="1">
    <citation type="submission" date="2021-02" db="EMBL/GenBank/DDBJ databases">
        <authorList>
            <person name="Cremers G."/>
            <person name="Picone N."/>
        </authorList>
    </citation>
    <scope>NUCLEOTIDE SEQUENCE</scope>
    <source>
        <strain evidence="3">PQ17</strain>
    </source>
</reference>
<feature type="compositionally biased region" description="Basic and acidic residues" evidence="1">
    <location>
        <begin position="101"/>
        <end position="112"/>
    </location>
</feature>
<evidence type="ECO:0000259" key="2">
    <source>
        <dbReference type="Pfam" id="PF01797"/>
    </source>
</evidence>
<proteinExistence type="predicted"/>
<dbReference type="Proteomes" id="UP000663859">
    <property type="component" value="Unassembled WGS sequence"/>
</dbReference>
<dbReference type="Pfam" id="PF01797">
    <property type="entry name" value="Y1_Tnp"/>
    <property type="match status" value="1"/>
</dbReference>
<evidence type="ECO:0000256" key="1">
    <source>
        <dbReference type="SAM" id="MobiDB-lite"/>
    </source>
</evidence>
<dbReference type="GO" id="GO:0003677">
    <property type="term" value="F:DNA binding"/>
    <property type="evidence" value="ECO:0007669"/>
    <property type="project" value="InterPro"/>
</dbReference>
<comment type="caution">
    <text evidence="3">The sequence shown here is derived from an EMBL/GenBank/DDBJ whole genome shotgun (WGS) entry which is preliminary data.</text>
</comment>
<dbReference type="AlphaFoldDB" id="A0A8J2BV07"/>